<evidence type="ECO:0000313" key="4">
    <source>
        <dbReference type="Proteomes" id="UP000267159"/>
    </source>
</evidence>
<evidence type="ECO:0000259" key="2">
    <source>
        <dbReference type="Pfam" id="PF00534"/>
    </source>
</evidence>
<dbReference type="PANTHER" id="PTHR46401:SF2">
    <property type="entry name" value="GLYCOSYLTRANSFERASE WBBK-RELATED"/>
    <property type="match status" value="1"/>
</dbReference>
<comment type="caution">
    <text evidence="3">The sequence shown here is derived from an EMBL/GenBank/DDBJ whole genome shotgun (WGS) entry which is preliminary data.</text>
</comment>
<evidence type="ECO:0000313" key="3">
    <source>
        <dbReference type="EMBL" id="RLT80345.1"/>
    </source>
</evidence>
<dbReference type="AlphaFoldDB" id="A0A3L7Z1T3"/>
<name>A0A3L7Z1T3_9BACE</name>
<dbReference type="Pfam" id="PF00534">
    <property type="entry name" value="Glycos_transf_1"/>
    <property type="match status" value="1"/>
</dbReference>
<protein>
    <submittedName>
        <fullName evidence="3">Glycosyltransferase</fullName>
    </submittedName>
</protein>
<dbReference type="GO" id="GO:0016757">
    <property type="term" value="F:glycosyltransferase activity"/>
    <property type="evidence" value="ECO:0007669"/>
    <property type="project" value="InterPro"/>
</dbReference>
<sequence>MKVSLLLGCFPIDKYDEIVSNSKGVIQYAADALQKSFLEGVSTFFDDIHVINLPYIGSFPFRYKVLTSSTGKFSYVSQNGKCLEGENVKFLNLTGVKGYSRYVAAKRSLIKWCENYMDEEKVVLVYAIHSPFLKACVDAKRKCKSLKIILIVPDLPDYMSDNKSIIYRMSKKCDAILLKSLYPYVDGFVLLSKYMTEMLPIGNKSWTVVEGIFNNSQDDVLVDKKTSKDALQYIFYAGTLAKRYGVMNLVEAFMHITNQNTRLVICGAGDSEKEIVKCTSIDKRIIFKGQLPRIEVLKLQKESTLLVNPRTPEEEYTKFSFPSKTMEYLASGVPVLLYKLPGIPEEYYQYCYSIEDLSIECLTNKMNEILSLDSYELKLKGDKAREFILREKNPASQARKIVDLINSLY</sequence>
<dbReference type="InterPro" id="IPR001296">
    <property type="entry name" value="Glyco_trans_1"/>
</dbReference>
<evidence type="ECO:0000256" key="1">
    <source>
        <dbReference type="ARBA" id="ARBA00022679"/>
    </source>
</evidence>
<dbReference type="SUPFAM" id="SSF53756">
    <property type="entry name" value="UDP-Glycosyltransferase/glycogen phosphorylase"/>
    <property type="match status" value="1"/>
</dbReference>
<dbReference type="Proteomes" id="UP000267159">
    <property type="component" value="Unassembled WGS sequence"/>
</dbReference>
<dbReference type="EMBL" id="RAZM01000021">
    <property type="protein sequence ID" value="RLT80345.1"/>
    <property type="molecule type" value="Genomic_DNA"/>
</dbReference>
<dbReference type="PANTHER" id="PTHR46401">
    <property type="entry name" value="GLYCOSYLTRANSFERASE WBBK-RELATED"/>
    <property type="match status" value="1"/>
</dbReference>
<dbReference type="RefSeq" id="WP_121765940.1">
    <property type="nucleotide sequence ID" value="NZ_RAZM01000021.1"/>
</dbReference>
<reference evidence="3 4" key="1">
    <citation type="submission" date="2018-09" db="EMBL/GenBank/DDBJ databases">
        <title>Murine metabolic-syndrome-specific gut microbial biobank.</title>
        <authorList>
            <person name="Liu C."/>
        </authorList>
    </citation>
    <scope>NUCLEOTIDE SEQUENCE [LARGE SCALE GENOMIC DNA]</scope>
    <source>
        <strain evidence="3 4">0.1X-D8-26</strain>
    </source>
</reference>
<gene>
    <name evidence="3" type="ORF">D7Y07_08615</name>
</gene>
<feature type="domain" description="Glycosyl transferase family 1" evidence="2">
    <location>
        <begin position="224"/>
        <end position="374"/>
    </location>
</feature>
<proteinExistence type="predicted"/>
<accession>A0A3L7Z1T3</accession>
<organism evidence="3 4">
    <name type="scientific">Bacteroides acidifaciens</name>
    <dbReference type="NCBI Taxonomy" id="85831"/>
    <lineage>
        <taxon>Bacteria</taxon>
        <taxon>Pseudomonadati</taxon>
        <taxon>Bacteroidota</taxon>
        <taxon>Bacteroidia</taxon>
        <taxon>Bacteroidales</taxon>
        <taxon>Bacteroidaceae</taxon>
        <taxon>Bacteroides</taxon>
    </lineage>
</organism>
<keyword evidence="1 3" id="KW-0808">Transferase</keyword>
<dbReference type="Gene3D" id="3.40.50.2000">
    <property type="entry name" value="Glycogen Phosphorylase B"/>
    <property type="match status" value="1"/>
</dbReference>